<accession>A0ABR3RGJ6</accession>
<organism evidence="2 3">
    <name type="scientific">Paraconiothyrium brasiliense</name>
    <dbReference type="NCBI Taxonomy" id="300254"/>
    <lineage>
        <taxon>Eukaryota</taxon>
        <taxon>Fungi</taxon>
        <taxon>Dikarya</taxon>
        <taxon>Ascomycota</taxon>
        <taxon>Pezizomycotina</taxon>
        <taxon>Dothideomycetes</taxon>
        <taxon>Pleosporomycetidae</taxon>
        <taxon>Pleosporales</taxon>
        <taxon>Massarineae</taxon>
        <taxon>Didymosphaeriaceae</taxon>
        <taxon>Paraconiothyrium</taxon>
    </lineage>
</organism>
<feature type="compositionally biased region" description="Polar residues" evidence="1">
    <location>
        <begin position="45"/>
        <end position="64"/>
    </location>
</feature>
<gene>
    <name evidence="2" type="ORF">SLS60_005149</name>
</gene>
<proteinExistence type="predicted"/>
<reference evidence="2 3" key="1">
    <citation type="submission" date="2024-02" db="EMBL/GenBank/DDBJ databases">
        <title>De novo assembly and annotation of 12 fungi associated with fruit tree decline syndrome in Ontario, Canada.</title>
        <authorList>
            <person name="Sulman M."/>
            <person name="Ellouze W."/>
            <person name="Ilyukhin E."/>
        </authorList>
    </citation>
    <scope>NUCLEOTIDE SEQUENCE [LARGE SCALE GENOMIC DNA]</scope>
    <source>
        <strain evidence="2 3">M42-189</strain>
    </source>
</reference>
<comment type="caution">
    <text evidence="2">The sequence shown here is derived from an EMBL/GenBank/DDBJ whole genome shotgun (WGS) entry which is preliminary data.</text>
</comment>
<feature type="compositionally biased region" description="Low complexity" evidence="1">
    <location>
        <begin position="1"/>
        <end position="23"/>
    </location>
</feature>
<dbReference type="Proteomes" id="UP001521785">
    <property type="component" value="Unassembled WGS sequence"/>
</dbReference>
<protein>
    <submittedName>
        <fullName evidence="2">Uncharacterized protein</fullName>
    </submittedName>
</protein>
<keyword evidence="3" id="KW-1185">Reference proteome</keyword>
<evidence type="ECO:0000313" key="3">
    <source>
        <dbReference type="Proteomes" id="UP001521785"/>
    </source>
</evidence>
<feature type="compositionally biased region" description="Low complexity" evidence="1">
    <location>
        <begin position="65"/>
        <end position="76"/>
    </location>
</feature>
<name>A0ABR3RGJ6_9PLEO</name>
<evidence type="ECO:0000313" key="2">
    <source>
        <dbReference type="EMBL" id="KAL1603561.1"/>
    </source>
</evidence>
<feature type="region of interest" description="Disordered" evidence="1">
    <location>
        <begin position="1"/>
        <end position="89"/>
    </location>
</feature>
<sequence>MRAQTKPLPKAAPKTPQQALKKAGAGPQTKKPLPKAQTKPLPKAQTKSLPKAQTKSLPKSNVPNPQAAKKQPPQQQGWLSRMGSQAASGIGNFTGAVVSAAGNGVAGAGRGAGTR</sequence>
<dbReference type="EMBL" id="JAKJXO020000006">
    <property type="protein sequence ID" value="KAL1603561.1"/>
    <property type="molecule type" value="Genomic_DNA"/>
</dbReference>
<evidence type="ECO:0000256" key="1">
    <source>
        <dbReference type="SAM" id="MobiDB-lite"/>
    </source>
</evidence>